<keyword evidence="1" id="KW-0732">Signal</keyword>
<sequence>MQIFTVSCSSFARLWACLLTVAALSAGIGVARAAPIYSNDGHASTPDRYDAIRVLGVIISESGVQNHNRAADADLTNYATINSGIGILSSVQLHLELNRSSTGGKPGDRAGVLVSNVATNQNLLNLNALGVITLRTFKAGTLQESEVVSAAVARSLALGGERPTQLEFIASKAFDRVDIVVGGVVGVSYKLRVYYAYAVPSLVQQPSRGLISRFTGSGSALAPYYGTGTGGVGTVSVCANAGVANPGNAVDGNLSNYASFNSLATVLCPSALSVKLEGAQPAPAGYYAGFVIGSGGLLDASVLSGLRISTYLNGVLQESQTGAGILELRLLPDGKTQVSFPTNFNFNEVKIERVGLLSVLDNLEIYYGFGVEPKAFAATTEVLSNFDPSQTAGHWEVKNNSVLCVLSCGVTNPAGAADNDPNTVAVVTVPLSVLANVELKLDLNGPSTSGVNVGLAGNRAGVVIGGGSNLLDLALLDKITLTTYDAAGNLLESASGSSLLSLTLLPDGRQELSFLTTQNFASVQFGVAGGVTGLVNIPIHNAFANDRSGGLPTIAGPLPVELTAFAGRWANGAADLSWATATERNSSHFVVERSTGREAEFRAVGRIEAAGNTSSAKTYKLRDTEAGAQGVTMLYYRLRQVDVDGTQVYSSVISVAVGPQTAAAPRLEVYPNPATEAAAVMVRCPNLAAGGTVLTYSQLGQLVSQQAATEAAAHLQLPALAPGLYHMVLRDASGQAVATQRLVIGNH</sequence>
<name>A0A1I6AFS7_HYMAR</name>
<gene>
    <name evidence="2" type="ORF">SAMN04515668_3634</name>
</gene>
<feature type="signal peptide" evidence="1">
    <location>
        <begin position="1"/>
        <end position="33"/>
    </location>
</feature>
<dbReference type="Proteomes" id="UP000199029">
    <property type="component" value="Unassembled WGS sequence"/>
</dbReference>
<dbReference type="RefSeq" id="WP_143080269.1">
    <property type="nucleotide sequence ID" value="NZ_FOXS01000005.1"/>
</dbReference>
<dbReference type="STRING" id="1227077.SAMN04515668_3634"/>
<dbReference type="Gene3D" id="2.60.40.10">
    <property type="entry name" value="Immunoglobulins"/>
    <property type="match status" value="1"/>
</dbReference>
<proteinExistence type="predicted"/>
<evidence type="ECO:0000313" key="2">
    <source>
        <dbReference type="EMBL" id="SFQ67511.1"/>
    </source>
</evidence>
<protein>
    <submittedName>
        <fullName evidence="2">Por secretion system C-terminal sorting domain-containing protein</fullName>
    </submittedName>
</protein>
<reference evidence="3" key="1">
    <citation type="submission" date="2016-10" db="EMBL/GenBank/DDBJ databases">
        <authorList>
            <person name="Varghese N."/>
            <person name="Submissions S."/>
        </authorList>
    </citation>
    <scope>NUCLEOTIDE SEQUENCE [LARGE SCALE GENOMIC DNA]</scope>
    <source>
        <strain evidence="3">OR362-8,ATCC BAA-1266,JCM 13504</strain>
    </source>
</reference>
<dbReference type="EMBL" id="FOXS01000005">
    <property type="protein sequence ID" value="SFQ67511.1"/>
    <property type="molecule type" value="Genomic_DNA"/>
</dbReference>
<organism evidence="2 3">
    <name type="scientific">Hymenobacter arizonensis</name>
    <name type="common">Siccationidurans arizonensis</name>
    <dbReference type="NCBI Taxonomy" id="1227077"/>
    <lineage>
        <taxon>Bacteria</taxon>
        <taxon>Pseudomonadati</taxon>
        <taxon>Bacteroidota</taxon>
        <taxon>Cytophagia</taxon>
        <taxon>Cytophagales</taxon>
        <taxon>Hymenobacteraceae</taxon>
        <taxon>Hymenobacter</taxon>
    </lineage>
</organism>
<dbReference type="AlphaFoldDB" id="A0A1I6AFS7"/>
<feature type="chain" id="PRO_5011791184" evidence="1">
    <location>
        <begin position="34"/>
        <end position="747"/>
    </location>
</feature>
<dbReference type="InterPro" id="IPR013783">
    <property type="entry name" value="Ig-like_fold"/>
</dbReference>
<evidence type="ECO:0000313" key="3">
    <source>
        <dbReference type="Proteomes" id="UP000199029"/>
    </source>
</evidence>
<keyword evidence="3" id="KW-1185">Reference proteome</keyword>
<evidence type="ECO:0000256" key="1">
    <source>
        <dbReference type="SAM" id="SignalP"/>
    </source>
</evidence>
<accession>A0A1I6AFS7</accession>
<dbReference type="OrthoDB" id="2582440at2"/>